<reference evidence="1 2" key="1">
    <citation type="submission" date="2016-12" db="EMBL/GenBank/DDBJ databases">
        <title>The whole genome sequencing and assembly of Bacillus cohnii DSM 6307T strain.</title>
        <authorList>
            <person name="Lee Y.-J."/>
            <person name="Yi H."/>
            <person name="Bahn Y.-S."/>
            <person name="Kim J.F."/>
            <person name="Lee D.-W."/>
        </authorList>
    </citation>
    <scope>NUCLEOTIDE SEQUENCE [LARGE SCALE GENOMIC DNA]</scope>
    <source>
        <strain evidence="1 2">DSM 6307</strain>
    </source>
</reference>
<evidence type="ECO:0000313" key="2">
    <source>
        <dbReference type="Proteomes" id="UP000215224"/>
    </source>
</evidence>
<dbReference type="EMBL" id="CP018866">
    <property type="protein sequence ID" value="AST92386.1"/>
    <property type="molecule type" value="Genomic_DNA"/>
</dbReference>
<organism evidence="1 2">
    <name type="scientific">Sutcliffiella cohnii</name>
    <dbReference type="NCBI Taxonomy" id="33932"/>
    <lineage>
        <taxon>Bacteria</taxon>
        <taxon>Bacillati</taxon>
        <taxon>Bacillota</taxon>
        <taxon>Bacilli</taxon>
        <taxon>Bacillales</taxon>
        <taxon>Bacillaceae</taxon>
        <taxon>Sutcliffiella</taxon>
    </lineage>
</organism>
<protein>
    <submittedName>
        <fullName evidence="1">Uncharacterized protein</fullName>
    </submittedName>
</protein>
<name>A0A223KSG8_9BACI</name>
<evidence type="ECO:0000313" key="1">
    <source>
        <dbReference type="EMBL" id="AST92386.1"/>
    </source>
</evidence>
<dbReference type="Proteomes" id="UP000215224">
    <property type="component" value="Chromosome"/>
</dbReference>
<dbReference type="AlphaFoldDB" id="A0A223KSG8"/>
<dbReference type="KEGG" id="bcoh:BC6307_14340"/>
<proteinExistence type="predicted"/>
<sequence>MIKIGKNKKLVLIIIICLFLSVIATYTLLKGFRMQQQLTYKENPQEVLSLLQSVEPEIYQVKSVSFTSFFESDGLYWMEDKKDVNNCLHDVVLMLKHSEGDTFYASGTVQLANGDEKDSYLQAYPINNADERIESGLYQGVLSVHPKVYSSKGCS</sequence>
<dbReference type="STRING" id="1314751.GCA_001591425_01072"/>
<accession>A0A223KSG8</accession>
<dbReference type="RefSeq" id="WP_066413107.1">
    <property type="nucleotide sequence ID" value="NZ_CP018866.1"/>
</dbReference>
<keyword evidence="2" id="KW-1185">Reference proteome</keyword>
<gene>
    <name evidence="1" type="ORF">BC6307_14340</name>
</gene>